<reference evidence="1 2" key="1">
    <citation type="journal article" date="2019" name="Syst. Appl. Microbiol.">
        <title>Characterization of Bifidobacterium species in feaces of the Egyptian fruit bat: Description of B. vespertilionis sp. nov. and B. rousetti sp. nov.</title>
        <authorList>
            <person name="Modesto M."/>
            <person name="Satti M."/>
            <person name="Watanabe K."/>
            <person name="Puglisi E."/>
            <person name="Morelli L."/>
            <person name="Huang C.-H."/>
            <person name="Liou J.-S."/>
            <person name="Miyashita M."/>
            <person name="Tamura T."/>
            <person name="Saito S."/>
            <person name="Mori K."/>
            <person name="Huang L."/>
            <person name="Sciavilla P."/>
            <person name="Sandri C."/>
            <person name="Spiezio C."/>
            <person name="Vitali F."/>
            <person name="Cavalieri D."/>
            <person name="Perpetuini G."/>
            <person name="Tofalo R."/>
            <person name="Bonetti A."/>
            <person name="Arita M."/>
            <person name="Mattarelli P."/>
        </authorList>
    </citation>
    <scope>NUCLEOTIDE SEQUENCE [LARGE SCALE GENOMIC DNA]</scope>
    <source>
        <strain evidence="1 2">RST17</strain>
    </source>
</reference>
<organism evidence="1 2">
    <name type="scientific">Bifidobacterium myosotis</name>
    <dbReference type="NCBI Taxonomy" id="1630166"/>
    <lineage>
        <taxon>Bacteria</taxon>
        <taxon>Bacillati</taxon>
        <taxon>Actinomycetota</taxon>
        <taxon>Actinomycetes</taxon>
        <taxon>Bifidobacteriales</taxon>
        <taxon>Bifidobacteriaceae</taxon>
        <taxon>Bifidobacterium</taxon>
    </lineage>
</organism>
<sequence length="114" mass="12516">MERMLALDDVTDEAVDGSFEDRQLADADRARGMRAFKGRARLALTAVMALDEPMWRETPAGWRTPRPGEEPLDPVRVSAEGPLLVFEDACGRRMAAFAADPCALLRRAARAIGC</sequence>
<protein>
    <submittedName>
        <fullName evidence="1">Uncharacterized protein</fullName>
    </submittedName>
</protein>
<dbReference type="Proteomes" id="UP000410049">
    <property type="component" value="Unassembled WGS sequence"/>
</dbReference>
<comment type="caution">
    <text evidence="1">The sequence shown here is derived from an EMBL/GenBank/DDBJ whole genome shotgun (WGS) entry which is preliminary data.</text>
</comment>
<dbReference type="AlphaFoldDB" id="A0A5M9ZH81"/>
<accession>A0A5M9ZH81</accession>
<proteinExistence type="predicted"/>
<name>A0A5M9ZH81_9BIFI</name>
<gene>
    <name evidence="1" type="ORF">EMO91_10420</name>
</gene>
<evidence type="ECO:0000313" key="2">
    <source>
        <dbReference type="Proteomes" id="UP000410049"/>
    </source>
</evidence>
<dbReference type="EMBL" id="RZUH01000009">
    <property type="protein sequence ID" value="KAA8826936.1"/>
    <property type="molecule type" value="Genomic_DNA"/>
</dbReference>
<evidence type="ECO:0000313" key="1">
    <source>
        <dbReference type="EMBL" id="KAA8826936.1"/>
    </source>
</evidence>
<dbReference type="RefSeq" id="WP_150379892.1">
    <property type="nucleotide sequence ID" value="NZ_RZUH01000009.1"/>
</dbReference>